<feature type="transmembrane region" description="Helical" evidence="1">
    <location>
        <begin position="108"/>
        <end position="128"/>
    </location>
</feature>
<dbReference type="OrthoDB" id="313482at2157"/>
<comment type="caution">
    <text evidence="2">The sequence shown here is derived from an EMBL/GenBank/DDBJ whole genome shotgun (WGS) entry which is preliminary data.</text>
</comment>
<keyword evidence="1" id="KW-0472">Membrane</keyword>
<evidence type="ECO:0000256" key="1">
    <source>
        <dbReference type="SAM" id="Phobius"/>
    </source>
</evidence>
<gene>
    <name evidence="2" type="ORF">C469_08378</name>
</gene>
<feature type="transmembrane region" description="Helical" evidence="1">
    <location>
        <begin position="20"/>
        <end position="42"/>
    </location>
</feature>
<accession>M0NSV1</accession>
<dbReference type="Pfam" id="PF24432">
    <property type="entry name" value="DUF7555"/>
    <property type="match status" value="1"/>
</dbReference>
<name>M0NSV1_9EURY</name>
<keyword evidence="1" id="KW-1133">Transmembrane helix</keyword>
<sequence>MGAARDRLATLARAWADAAAYAVALAALVTGVALAVGIATGGGFVRGKALTFVGGWLLVGYGTVRLWPSSIEDLSGPPISARGTRLEGIVRRLPPLRWVRLPAPTDRIGVAGKVFLAGVIVLGVSFLLETGFGVR</sequence>
<protein>
    <submittedName>
        <fullName evidence="2">Uncharacterized protein</fullName>
    </submittedName>
</protein>
<dbReference type="PATRIC" id="fig|1227482.3.peg.1692"/>
<dbReference type="EMBL" id="AOJG01000020">
    <property type="protein sequence ID" value="EMA60658.1"/>
    <property type="molecule type" value="Genomic_DNA"/>
</dbReference>
<evidence type="ECO:0000313" key="3">
    <source>
        <dbReference type="Proteomes" id="UP000011650"/>
    </source>
</evidence>
<reference evidence="2 3" key="1">
    <citation type="journal article" date="2014" name="PLoS Genet.">
        <title>Phylogenetically driven sequencing of extremely halophilic archaea reveals strategies for static and dynamic osmo-response.</title>
        <authorList>
            <person name="Becker E.A."/>
            <person name="Seitzer P.M."/>
            <person name="Tritt A."/>
            <person name="Larsen D."/>
            <person name="Krusor M."/>
            <person name="Yao A.I."/>
            <person name="Wu D."/>
            <person name="Madern D."/>
            <person name="Eisen J.A."/>
            <person name="Darling A.E."/>
            <person name="Facciotti M.T."/>
        </authorList>
    </citation>
    <scope>NUCLEOTIDE SEQUENCE [LARGE SCALE GENOMIC DNA]</scope>
    <source>
        <strain evidence="2 3">DSM 21995</strain>
    </source>
</reference>
<dbReference type="Proteomes" id="UP000011650">
    <property type="component" value="Unassembled WGS sequence"/>
</dbReference>
<proteinExistence type="predicted"/>
<organism evidence="2 3">
    <name type="scientific">Halorubrum lipolyticum DSM 21995</name>
    <dbReference type="NCBI Taxonomy" id="1227482"/>
    <lineage>
        <taxon>Archaea</taxon>
        <taxon>Methanobacteriati</taxon>
        <taxon>Methanobacteriota</taxon>
        <taxon>Stenosarchaea group</taxon>
        <taxon>Halobacteria</taxon>
        <taxon>Halobacteriales</taxon>
        <taxon>Haloferacaceae</taxon>
        <taxon>Halorubrum</taxon>
    </lineage>
</organism>
<dbReference type="AlphaFoldDB" id="M0NSV1"/>
<keyword evidence="3" id="KW-1185">Reference proteome</keyword>
<dbReference type="InterPro" id="IPR055977">
    <property type="entry name" value="DUF7555"/>
</dbReference>
<dbReference type="STRING" id="1227482.C469_08378"/>
<keyword evidence="1" id="KW-0812">Transmembrane</keyword>
<dbReference type="RefSeq" id="WP_008005560.1">
    <property type="nucleotide sequence ID" value="NZ_AOJG01000020.1"/>
</dbReference>
<evidence type="ECO:0000313" key="2">
    <source>
        <dbReference type="EMBL" id="EMA60658.1"/>
    </source>
</evidence>